<gene>
    <name evidence="1" type="ORF">HUJ06_029620</name>
</gene>
<keyword evidence="2" id="KW-1185">Reference proteome</keyword>
<reference evidence="1 2" key="1">
    <citation type="journal article" date="2020" name="Mol. Biol. Evol.">
        <title>Distinct Expression and Methylation Patterns for Genes with Different Fates following a Single Whole-Genome Duplication in Flowering Plants.</title>
        <authorList>
            <person name="Shi T."/>
            <person name="Rahmani R.S."/>
            <person name="Gugger P.F."/>
            <person name="Wang M."/>
            <person name="Li H."/>
            <person name="Zhang Y."/>
            <person name="Li Z."/>
            <person name="Wang Q."/>
            <person name="Van de Peer Y."/>
            <person name="Marchal K."/>
            <person name="Chen J."/>
        </authorList>
    </citation>
    <scope>NUCLEOTIDE SEQUENCE [LARGE SCALE GENOMIC DNA]</scope>
    <source>
        <tissue evidence="1">Leaf</tissue>
    </source>
</reference>
<evidence type="ECO:0000313" key="2">
    <source>
        <dbReference type="Proteomes" id="UP000607653"/>
    </source>
</evidence>
<protein>
    <submittedName>
        <fullName evidence="1">Uncharacterized protein</fullName>
    </submittedName>
</protein>
<accession>A0A822Y7D7</accession>
<sequence>MTNHTCIAECNMQSTLSGTYTAQCTT</sequence>
<comment type="caution">
    <text evidence="1">The sequence shown here is derived from an EMBL/GenBank/DDBJ whole genome shotgun (WGS) entry which is preliminary data.</text>
</comment>
<dbReference type="AlphaFoldDB" id="A0A822Y7D7"/>
<dbReference type="EMBL" id="DUZY01000002">
    <property type="protein sequence ID" value="DAD28152.1"/>
    <property type="molecule type" value="Genomic_DNA"/>
</dbReference>
<organism evidence="1 2">
    <name type="scientific">Nelumbo nucifera</name>
    <name type="common">Sacred lotus</name>
    <dbReference type="NCBI Taxonomy" id="4432"/>
    <lineage>
        <taxon>Eukaryota</taxon>
        <taxon>Viridiplantae</taxon>
        <taxon>Streptophyta</taxon>
        <taxon>Embryophyta</taxon>
        <taxon>Tracheophyta</taxon>
        <taxon>Spermatophyta</taxon>
        <taxon>Magnoliopsida</taxon>
        <taxon>Proteales</taxon>
        <taxon>Nelumbonaceae</taxon>
        <taxon>Nelumbo</taxon>
    </lineage>
</organism>
<evidence type="ECO:0000313" key="1">
    <source>
        <dbReference type="EMBL" id="DAD28152.1"/>
    </source>
</evidence>
<name>A0A822Y7D7_NELNU</name>
<dbReference type="Proteomes" id="UP000607653">
    <property type="component" value="Unassembled WGS sequence"/>
</dbReference>
<proteinExistence type="predicted"/>